<dbReference type="SMART" id="SM00448">
    <property type="entry name" value="REC"/>
    <property type="match status" value="1"/>
</dbReference>
<feature type="domain" description="Response regulatory" evidence="5">
    <location>
        <begin position="8"/>
        <end position="124"/>
    </location>
</feature>
<sequence>MNETLITNIIIVDDHPLFRRGVVELLNDSGEFRVLADFESGQQLLDALPELQADLLLLDMHMPALSGLELLQQLKQQGAEQKVVFLTASDDSSELFQAISSGANGYLLKDAAPEEIISGLKAVMLGNIAMDNTGVTMLAHHLSKGDIQAKETPAANNFDLTEREQQTLELITRGMSNKLIARELGISDGTVKVYVKNLLRKLNVNTRLELAAWVHANMSQANMSQEGMFHTSLPDTHYSDSEDGL</sequence>
<dbReference type="InterPro" id="IPR001789">
    <property type="entry name" value="Sig_transdc_resp-reg_receiver"/>
</dbReference>
<keyword evidence="1 3" id="KW-0597">Phosphoprotein</keyword>
<keyword evidence="7" id="KW-1185">Reference proteome</keyword>
<dbReference type="InterPro" id="IPR058245">
    <property type="entry name" value="NreC/VraR/RcsB-like_REC"/>
</dbReference>
<evidence type="ECO:0000256" key="2">
    <source>
        <dbReference type="ARBA" id="ARBA00023125"/>
    </source>
</evidence>
<dbReference type="CDD" id="cd06170">
    <property type="entry name" value="LuxR_C_like"/>
    <property type="match status" value="1"/>
</dbReference>
<dbReference type="Proteomes" id="UP001059950">
    <property type="component" value="Chromosome"/>
</dbReference>
<dbReference type="Pfam" id="PF00196">
    <property type="entry name" value="GerE"/>
    <property type="match status" value="1"/>
</dbReference>
<dbReference type="PROSITE" id="PS50043">
    <property type="entry name" value="HTH_LUXR_2"/>
    <property type="match status" value="1"/>
</dbReference>
<evidence type="ECO:0000313" key="6">
    <source>
        <dbReference type="EMBL" id="UTW01944.1"/>
    </source>
</evidence>
<dbReference type="InterPro" id="IPR000792">
    <property type="entry name" value="Tscrpt_reg_LuxR_C"/>
</dbReference>
<proteinExistence type="predicted"/>
<dbReference type="InterPro" id="IPR016032">
    <property type="entry name" value="Sig_transdc_resp-reg_C-effctor"/>
</dbReference>
<evidence type="ECO:0000256" key="3">
    <source>
        <dbReference type="PROSITE-ProRule" id="PRU00169"/>
    </source>
</evidence>
<dbReference type="PRINTS" id="PR00038">
    <property type="entry name" value="HTHLUXR"/>
</dbReference>
<evidence type="ECO:0000313" key="7">
    <source>
        <dbReference type="Proteomes" id="UP001059950"/>
    </source>
</evidence>
<organism evidence="6 7">
    <name type="scientific">Amphritea atlantica</name>
    <dbReference type="NCBI Taxonomy" id="355243"/>
    <lineage>
        <taxon>Bacteria</taxon>
        <taxon>Pseudomonadati</taxon>
        <taxon>Pseudomonadota</taxon>
        <taxon>Gammaproteobacteria</taxon>
        <taxon>Oceanospirillales</taxon>
        <taxon>Oceanospirillaceae</taxon>
        <taxon>Amphritea</taxon>
    </lineage>
</organism>
<dbReference type="SMART" id="SM00421">
    <property type="entry name" value="HTH_LUXR"/>
    <property type="match status" value="1"/>
</dbReference>
<dbReference type="PROSITE" id="PS50110">
    <property type="entry name" value="RESPONSE_REGULATORY"/>
    <property type="match status" value="1"/>
</dbReference>
<dbReference type="Pfam" id="PF00072">
    <property type="entry name" value="Response_reg"/>
    <property type="match status" value="1"/>
</dbReference>
<dbReference type="InterPro" id="IPR051015">
    <property type="entry name" value="EvgA-like"/>
</dbReference>
<reference evidence="6" key="1">
    <citation type="submission" date="2021-04" db="EMBL/GenBank/DDBJ databases">
        <title>Oceanospirillales bacteria with DddD are important DMSP degraders in coastal seawater.</title>
        <authorList>
            <person name="Liu J."/>
        </authorList>
    </citation>
    <scope>NUCLEOTIDE SEQUENCE</scope>
    <source>
        <strain evidence="6">GY6</strain>
    </source>
</reference>
<evidence type="ECO:0000256" key="1">
    <source>
        <dbReference type="ARBA" id="ARBA00022553"/>
    </source>
</evidence>
<dbReference type="PANTHER" id="PTHR45566:SF2">
    <property type="entry name" value="NARL SUBFAMILY"/>
    <property type="match status" value="1"/>
</dbReference>
<dbReference type="InterPro" id="IPR011006">
    <property type="entry name" value="CheY-like_superfamily"/>
</dbReference>
<feature type="modified residue" description="4-aspartylphosphate" evidence="3">
    <location>
        <position position="59"/>
    </location>
</feature>
<dbReference type="CDD" id="cd17535">
    <property type="entry name" value="REC_NarL-like"/>
    <property type="match status" value="1"/>
</dbReference>
<keyword evidence="2" id="KW-0238">DNA-binding</keyword>
<evidence type="ECO:0000259" key="4">
    <source>
        <dbReference type="PROSITE" id="PS50043"/>
    </source>
</evidence>
<dbReference type="EMBL" id="CP073344">
    <property type="protein sequence ID" value="UTW01944.1"/>
    <property type="molecule type" value="Genomic_DNA"/>
</dbReference>
<name>A0ABY5GQA1_9GAMM</name>
<dbReference type="PANTHER" id="PTHR45566">
    <property type="entry name" value="HTH-TYPE TRANSCRIPTIONAL REGULATOR YHJB-RELATED"/>
    <property type="match status" value="1"/>
</dbReference>
<dbReference type="PROSITE" id="PS00622">
    <property type="entry name" value="HTH_LUXR_1"/>
    <property type="match status" value="1"/>
</dbReference>
<dbReference type="Gene3D" id="3.40.50.2300">
    <property type="match status" value="1"/>
</dbReference>
<evidence type="ECO:0000259" key="5">
    <source>
        <dbReference type="PROSITE" id="PS50110"/>
    </source>
</evidence>
<dbReference type="SUPFAM" id="SSF46894">
    <property type="entry name" value="C-terminal effector domain of the bipartite response regulators"/>
    <property type="match status" value="1"/>
</dbReference>
<protein>
    <submittedName>
        <fullName evidence="6">Response regulator transcription factor</fullName>
    </submittedName>
</protein>
<feature type="domain" description="HTH luxR-type" evidence="4">
    <location>
        <begin position="153"/>
        <end position="218"/>
    </location>
</feature>
<gene>
    <name evidence="6" type="ORF">KDX31_11275</name>
</gene>
<dbReference type="SUPFAM" id="SSF52172">
    <property type="entry name" value="CheY-like"/>
    <property type="match status" value="1"/>
</dbReference>
<accession>A0ABY5GQA1</accession>